<accession>A0A410H4A0</accession>
<evidence type="ECO:0000256" key="5">
    <source>
        <dbReference type="ARBA" id="ARBA00022989"/>
    </source>
</evidence>
<evidence type="ECO:0000256" key="4">
    <source>
        <dbReference type="ARBA" id="ARBA00022692"/>
    </source>
</evidence>
<protein>
    <recommendedName>
        <fullName evidence="10">Cobalamin biosynthesis protein CbiM</fullName>
    </recommendedName>
</protein>
<gene>
    <name evidence="8" type="ORF">EPV75_08655</name>
</gene>
<dbReference type="RefSeq" id="WP_128385115.1">
    <property type="nucleotide sequence ID" value="NZ_CP035033.1"/>
</dbReference>
<feature type="transmembrane region" description="Helical" evidence="7">
    <location>
        <begin position="179"/>
        <end position="203"/>
    </location>
</feature>
<evidence type="ECO:0000256" key="1">
    <source>
        <dbReference type="ARBA" id="ARBA00004651"/>
    </source>
</evidence>
<name>A0A410H4A0_9GAMM</name>
<dbReference type="Pfam" id="PF01891">
    <property type="entry name" value="CbiM"/>
    <property type="match status" value="1"/>
</dbReference>
<dbReference type="EMBL" id="CP035033">
    <property type="protein sequence ID" value="QAB15731.1"/>
    <property type="molecule type" value="Genomic_DNA"/>
</dbReference>
<keyword evidence="4 7" id="KW-0812">Transmembrane</keyword>
<evidence type="ECO:0000256" key="3">
    <source>
        <dbReference type="ARBA" id="ARBA00022475"/>
    </source>
</evidence>
<dbReference type="InterPro" id="IPR002751">
    <property type="entry name" value="CbiM/NikMN"/>
</dbReference>
<keyword evidence="2" id="KW-0813">Transport</keyword>
<feature type="transmembrane region" description="Helical" evidence="7">
    <location>
        <begin position="137"/>
        <end position="167"/>
    </location>
</feature>
<dbReference type="Proteomes" id="UP000285478">
    <property type="component" value="Chromosome"/>
</dbReference>
<dbReference type="AlphaFoldDB" id="A0A410H4A0"/>
<evidence type="ECO:0008006" key="10">
    <source>
        <dbReference type="Google" id="ProtNLM"/>
    </source>
</evidence>
<feature type="transmembrane region" description="Helical" evidence="7">
    <location>
        <begin position="111"/>
        <end position="130"/>
    </location>
</feature>
<sequence length="221" mass="23981">MNLQDAGLAWGWLAGGGLLCAAALFWAVRTAPWYKIQDKEAQHVFLGMTVIVLLLWNSGASLGGGITFHLLLAALTTLMFGAQFAILCMSVALLGVTILGNAGWMAYGLNMVMMGVVPILIVWWIAILAYKYLDRNFFVFVLLNGFFAAGISSVVSLLVAAAVMGFSGVQSLETLERSFIPYIPLMAIPEGFVNGMLILALVLMKPEWVSCFTDEQYLNGK</sequence>
<comment type="subcellular location">
    <subcellularLocation>
        <location evidence="1">Cell membrane</location>
        <topology evidence="1">Multi-pass membrane protein</topology>
    </subcellularLocation>
</comment>
<dbReference type="GO" id="GO:0000041">
    <property type="term" value="P:transition metal ion transport"/>
    <property type="evidence" value="ECO:0007669"/>
    <property type="project" value="InterPro"/>
</dbReference>
<evidence type="ECO:0000256" key="6">
    <source>
        <dbReference type="ARBA" id="ARBA00023136"/>
    </source>
</evidence>
<keyword evidence="9" id="KW-1185">Reference proteome</keyword>
<dbReference type="KEGG" id="htr:EPV75_08655"/>
<proteinExistence type="predicted"/>
<evidence type="ECO:0000313" key="8">
    <source>
        <dbReference type="EMBL" id="QAB15731.1"/>
    </source>
</evidence>
<evidence type="ECO:0000256" key="2">
    <source>
        <dbReference type="ARBA" id="ARBA00022448"/>
    </source>
</evidence>
<dbReference type="Gene3D" id="1.10.1760.20">
    <property type="match status" value="1"/>
</dbReference>
<organism evidence="8 9">
    <name type="scientific">Hydrogenovibrio thermophilus</name>
    <dbReference type="NCBI Taxonomy" id="265883"/>
    <lineage>
        <taxon>Bacteria</taxon>
        <taxon>Pseudomonadati</taxon>
        <taxon>Pseudomonadota</taxon>
        <taxon>Gammaproteobacteria</taxon>
        <taxon>Thiotrichales</taxon>
        <taxon>Piscirickettsiaceae</taxon>
        <taxon>Hydrogenovibrio</taxon>
    </lineage>
</organism>
<keyword evidence="3" id="KW-1003">Cell membrane</keyword>
<dbReference type="GO" id="GO:0005886">
    <property type="term" value="C:plasma membrane"/>
    <property type="evidence" value="ECO:0007669"/>
    <property type="project" value="UniProtKB-SubCell"/>
</dbReference>
<evidence type="ECO:0000256" key="7">
    <source>
        <dbReference type="SAM" id="Phobius"/>
    </source>
</evidence>
<feature type="transmembrane region" description="Helical" evidence="7">
    <location>
        <begin position="48"/>
        <end position="72"/>
    </location>
</feature>
<keyword evidence="6 7" id="KW-0472">Membrane</keyword>
<feature type="transmembrane region" description="Helical" evidence="7">
    <location>
        <begin position="7"/>
        <end position="28"/>
    </location>
</feature>
<keyword evidence="5 7" id="KW-1133">Transmembrane helix</keyword>
<reference evidence="8 9" key="1">
    <citation type="journal article" date="2018" name="Environ. Microbiol.">
        <title>Genomes of ubiquitous marine and hypersaline Hydrogenovibrio, Thiomicrorhabdus and Thiomicrospira spp. encode a diversity of mechanisms to sustain chemolithoautotrophy in heterogeneous environments.</title>
        <authorList>
            <person name="Scott K.M."/>
            <person name="Williams J."/>
            <person name="Porter C.M.B."/>
            <person name="Russel S."/>
            <person name="Harmer T.L."/>
            <person name="Paul J.H."/>
            <person name="Antonen K.M."/>
            <person name="Bridges M.K."/>
            <person name="Camper G.J."/>
            <person name="Campla C.K."/>
            <person name="Casella L.G."/>
            <person name="Chase E."/>
            <person name="Conrad J.W."/>
            <person name="Cruz M.C."/>
            <person name="Dunlap D.S."/>
            <person name="Duran L."/>
            <person name="Fahsbender E.M."/>
            <person name="Goldsmith D.B."/>
            <person name="Keeley R.F."/>
            <person name="Kondoff M.R."/>
            <person name="Kussy B.I."/>
            <person name="Lane M.K."/>
            <person name="Lawler S."/>
            <person name="Leigh B.A."/>
            <person name="Lewis C."/>
            <person name="Lostal L.M."/>
            <person name="Marking D."/>
            <person name="Mancera P.A."/>
            <person name="McClenthan E.C."/>
            <person name="McIntyre E.A."/>
            <person name="Mine J.A."/>
            <person name="Modi S."/>
            <person name="Moore B.D."/>
            <person name="Morgan W.A."/>
            <person name="Nelson K.M."/>
            <person name="Nguyen K.N."/>
            <person name="Ogburn N."/>
            <person name="Parrino D.G."/>
            <person name="Pedapudi A.D."/>
            <person name="Pelham R.P."/>
            <person name="Preece A.M."/>
            <person name="Rampersad E.A."/>
            <person name="Richardson J.C."/>
            <person name="Rodgers C.M."/>
            <person name="Schaffer B.L."/>
            <person name="Sheridan N.E."/>
            <person name="Solone M.R."/>
            <person name="Staley Z.R."/>
            <person name="Tabuchi M."/>
            <person name="Waide R.J."/>
            <person name="Wanjugi P.W."/>
            <person name="Young S."/>
            <person name="Clum A."/>
            <person name="Daum C."/>
            <person name="Huntemann M."/>
            <person name="Ivanova N."/>
            <person name="Kyrpides N."/>
            <person name="Mikhailova N."/>
            <person name="Palaniappan K."/>
            <person name="Pillay M."/>
            <person name="Reddy T.B.K."/>
            <person name="Shapiro N."/>
            <person name="Stamatis D."/>
            <person name="Varghese N."/>
            <person name="Woyke T."/>
            <person name="Boden R."/>
            <person name="Freyermuth S.K."/>
            <person name="Kerfeld C.A."/>
        </authorList>
    </citation>
    <scope>NUCLEOTIDE SEQUENCE [LARGE SCALE GENOMIC DNA]</scope>
    <source>
        <strain evidence="8 9">JR-2</strain>
    </source>
</reference>
<evidence type="ECO:0000313" key="9">
    <source>
        <dbReference type="Proteomes" id="UP000285478"/>
    </source>
</evidence>